<name>A0A378XJ46_9BURK</name>
<feature type="domain" description="Thioredoxin" evidence="6">
    <location>
        <begin position="219"/>
        <end position="370"/>
    </location>
</feature>
<keyword evidence="4" id="KW-0479">Metal-binding</keyword>
<dbReference type="InterPro" id="IPR036249">
    <property type="entry name" value="Thioredoxin-like_sf"/>
</dbReference>
<protein>
    <submittedName>
        <fullName evidence="8">Cytochrome c biogenesis protein tlpA</fullName>
    </submittedName>
    <submittedName>
        <fullName evidence="7">SCO family protein</fullName>
    </submittedName>
</protein>
<dbReference type="Pfam" id="PF02630">
    <property type="entry name" value="SCO1-SenC"/>
    <property type="match status" value="1"/>
</dbReference>
<feature type="binding site" evidence="4">
    <location>
        <position position="72"/>
    </location>
    <ligand>
        <name>Cu cation</name>
        <dbReference type="ChEBI" id="CHEBI:23378"/>
    </ligand>
</feature>
<dbReference type="RefSeq" id="WP_018573541.1">
    <property type="nucleotide sequence ID" value="NZ_CP065725.1"/>
</dbReference>
<evidence type="ECO:0000256" key="5">
    <source>
        <dbReference type="PIRSR" id="PIRSR603782-2"/>
    </source>
</evidence>
<evidence type="ECO:0000256" key="2">
    <source>
        <dbReference type="ARBA" id="ARBA00023008"/>
    </source>
</evidence>
<dbReference type="CDD" id="cd02968">
    <property type="entry name" value="SCO"/>
    <property type="match status" value="1"/>
</dbReference>
<organism evidence="8 9">
    <name type="scientific">Oligella ureolytica</name>
    <dbReference type="NCBI Taxonomy" id="90244"/>
    <lineage>
        <taxon>Bacteria</taxon>
        <taxon>Pseudomonadati</taxon>
        <taxon>Pseudomonadota</taxon>
        <taxon>Betaproteobacteria</taxon>
        <taxon>Burkholderiales</taxon>
        <taxon>Alcaligenaceae</taxon>
        <taxon>Oligella</taxon>
    </lineage>
</organism>
<evidence type="ECO:0000313" key="9">
    <source>
        <dbReference type="Proteomes" id="UP000254603"/>
    </source>
</evidence>
<keyword evidence="5" id="KW-1015">Disulfide bond</keyword>
<dbReference type="Gene3D" id="3.40.30.10">
    <property type="entry name" value="Glutaredoxin"/>
    <property type="match status" value="2"/>
</dbReference>
<evidence type="ECO:0000313" key="8">
    <source>
        <dbReference type="EMBL" id="SUA56158.1"/>
    </source>
</evidence>
<reference evidence="7 10" key="2">
    <citation type="submission" date="2020-12" db="EMBL/GenBank/DDBJ databases">
        <title>FDA dAtabase for Regulatory Grade micrObial Sequences (FDA-ARGOS): Supporting development and validation of Infectious Disease Dx tests.</title>
        <authorList>
            <person name="Sproer C."/>
            <person name="Gronow S."/>
            <person name="Severitt S."/>
            <person name="Schroder I."/>
            <person name="Tallon L."/>
            <person name="Sadzewicz L."/>
            <person name="Zhao X."/>
            <person name="Boylan J."/>
            <person name="Ott S."/>
            <person name="Bowen H."/>
            <person name="Vavikolanu K."/>
            <person name="Mehta A."/>
            <person name="Aluvathingal J."/>
            <person name="Nadendla S."/>
            <person name="Lowell S."/>
            <person name="Myers T."/>
            <person name="Yan Y."/>
            <person name="Sichtig H."/>
        </authorList>
    </citation>
    <scope>NUCLEOTIDE SEQUENCE [LARGE SCALE GENOMIC DNA]</scope>
    <source>
        <strain evidence="7 10">FDAARGOS_872</strain>
    </source>
</reference>
<dbReference type="AlphaFoldDB" id="A0A378XJ46"/>
<dbReference type="STRING" id="1122619.GCA_000373745_00361"/>
<comment type="similarity">
    <text evidence="1">Belongs to the SCO1/2 family.</text>
</comment>
<dbReference type="OrthoDB" id="9790194at2"/>
<dbReference type="InterPro" id="IPR013766">
    <property type="entry name" value="Thioredoxin_domain"/>
</dbReference>
<dbReference type="PANTHER" id="PTHR12151:SF25">
    <property type="entry name" value="LINALOOL DEHYDRATASE_ISOMERASE DOMAIN-CONTAINING PROTEIN"/>
    <property type="match status" value="1"/>
</dbReference>
<feature type="binding site" evidence="4">
    <location>
        <position position="163"/>
    </location>
    <ligand>
        <name>Cu cation</name>
        <dbReference type="ChEBI" id="CHEBI:23378"/>
    </ligand>
</feature>
<dbReference type="CDD" id="cd02966">
    <property type="entry name" value="TlpA_like_family"/>
    <property type="match status" value="1"/>
</dbReference>
<dbReference type="PANTHER" id="PTHR12151">
    <property type="entry name" value="ELECTRON TRANSPORT PROTIN SCO1/SENC FAMILY MEMBER"/>
    <property type="match status" value="1"/>
</dbReference>
<dbReference type="InterPro" id="IPR017937">
    <property type="entry name" value="Thioredoxin_CS"/>
</dbReference>
<feature type="binding site" evidence="4">
    <location>
        <position position="68"/>
    </location>
    <ligand>
        <name>Cu cation</name>
        <dbReference type="ChEBI" id="CHEBI:23378"/>
    </ligand>
</feature>
<dbReference type="EMBL" id="UGSB01000001">
    <property type="protein sequence ID" value="SUA56158.1"/>
    <property type="molecule type" value="Genomic_DNA"/>
</dbReference>
<dbReference type="InterPro" id="IPR003782">
    <property type="entry name" value="SCO1/SenC"/>
</dbReference>
<gene>
    <name evidence="8" type="primary">tlpA_1</name>
    <name evidence="7" type="ORF">I6G29_09715</name>
    <name evidence="8" type="ORF">NCTC11997_02010</name>
</gene>
<evidence type="ECO:0000256" key="1">
    <source>
        <dbReference type="ARBA" id="ARBA00010996"/>
    </source>
</evidence>
<dbReference type="Proteomes" id="UP000594903">
    <property type="component" value="Chromosome"/>
</dbReference>
<dbReference type="PROSITE" id="PS00194">
    <property type="entry name" value="THIOREDOXIN_1"/>
    <property type="match status" value="1"/>
</dbReference>
<reference evidence="8 9" key="1">
    <citation type="submission" date="2018-06" db="EMBL/GenBank/DDBJ databases">
        <authorList>
            <consortium name="Pathogen Informatics"/>
            <person name="Doyle S."/>
        </authorList>
    </citation>
    <scope>NUCLEOTIDE SEQUENCE [LARGE SCALE GENOMIC DNA]</scope>
    <source>
        <strain evidence="8 9">NCTC11997</strain>
    </source>
</reference>
<evidence type="ECO:0000256" key="4">
    <source>
        <dbReference type="PIRSR" id="PIRSR603782-1"/>
    </source>
</evidence>
<evidence type="ECO:0000313" key="7">
    <source>
        <dbReference type="EMBL" id="QPT39435.1"/>
    </source>
</evidence>
<dbReference type="Proteomes" id="UP000254603">
    <property type="component" value="Unassembled WGS sequence"/>
</dbReference>
<dbReference type="GO" id="GO:0015036">
    <property type="term" value="F:disulfide oxidoreductase activity"/>
    <property type="evidence" value="ECO:0007669"/>
    <property type="project" value="UniProtKB-ARBA"/>
</dbReference>
<keyword evidence="10" id="KW-1185">Reference proteome</keyword>
<keyword evidence="3" id="KW-0676">Redox-active center</keyword>
<feature type="disulfide bond" description="Redox-active" evidence="5">
    <location>
        <begin position="68"/>
        <end position="72"/>
    </location>
</feature>
<dbReference type="GO" id="GO:0046872">
    <property type="term" value="F:metal ion binding"/>
    <property type="evidence" value="ECO:0007669"/>
    <property type="project" value="UniProtKB-KW"/>
</dbReference>
<keyword evidence="2 4" id="KW-0186">Copper</keyword>
<sequence>MSFTLQRKRDSRLFLKLLLLTTVAIFSFYSSNAKAETISFNLVDQHGPVTHESYPGKYLLLSIGYTSCPDICPTTLYEYGYALKHMQHADELQPLFLTIDPVNDEIHRLNAYTHYFDERIVGLSGEMKDIEDIAKQLGATFGYRLNGQRIDNPVPGLGYEVYHSAMIYLITPERELLDVFDYQIGGDDLVEVLDAHLSKAATSTVDVDTVHVDDTTIMTPVTANASQTSCPLPEGFSEANEQVHLSDLNLTIDARPGAQLVNLWALWCGPCRKELPILEEWVASQPPLEVITINVGDSLDKIEQLFTEQGFYHLPKHQTEGFDLLRQLGGLGLPFNALFVDGNIAGIKSGIITETSSLDRYADCVQSQRQL</sequence>
<evidence type="ECO:0000313" key="10">
    <source>
        <dbReference type="Proteomes" id="UP000594903"/>
    </source>
</evidence>
<evidence type="ECO:0000259" key="6">
    <source>
        <dbReference type="PROSITE" id="PS51352"/>
    </source>
</evidence>
<dbReference type="SUPFAM" id="SSF52833">
    <property type="entry name" value="Thioredoxin-like"/>
    <property type="match status" value="2"/>
</dbReference>
<proteinExistence type="inferred from homology"/>
<dbReference type="EMBL" id="CP065725">
    <property type="protein sequence ID" value="QPT39435.1"/>
    <property type="molecule type" value="Genomic_DNA"/>
</dbReference>
<accession>A0A378XJ46</accession>
<evidence type="ECO:0000256" key="3">
    <source>
        <dbReference type="ARBA" id="ARBA00023284"/>
    </source>
</evidence>
<dbReference type="PROSITE" id="PS51352">
    <property type="entry name" value="THIOREDOXIN_2"/>
    <property type="match status" value="1"/>
</dbReference>